<keyword evidence="7" id="KW-1185">Reference proteome</keyword>
<reference evidence="6 7" key="1">
    <citation type="submission" date="2020-08" db="EMBL/GenBank/DDBJ databases">
        <title>Genomic Encyclopedia of Type Strains, Phase III (KMG-III): the genomes of soil and plant-associated and newly described type strains.</title>
        <authorList>
            <person name="Whitman W."/>
        </authorList>
    </citation>
    <scope>NUCLEOTIDE SEQUENCE [LARGE SCALE GENOMIC DNA]</scope>
    <source>
        <strain evidence="6 7">CECT 8305</strain>
    </source>
</reference>
<feature type="compositionally biased region" description="Basic and acidic residues" evidence="4">
    <location>
        <begin position="332"/>
        <end position="349"/>
    </location>
</feature>
<dbReference type="SUPFAM" id="SSF50370">
    <property type="entry name" value="Ricin B-like lectins"/>
    <property type="match status" value="1"/>
</dbReference>
<feature type="region of interest" description="Disordered" evidence="4">
    <location>
        <begin position="1"/>
        <end position="205"/>
    </location>
</feature>
<feature type="compositionally biased region" description="Low complexity" evidence="4">
    <location>
        <begin position="104"/>
        <end position="118"/>
    </location>
</feature>
<feature type="compositionally biased region" description="Low complexity" evidence="4">
    <location>
        <begin position="21"/>
        <end position="44"/>
    </location>
</feature>
<name>A0A7W9QGI3_9ACTN</name>
<dbReference type="GO" id="GO:0008236">
    <property type="term" value="F:serine-type peptidase activity"/>
    <property type="evidence" value="ECO:0007669"/>
    <property type="project" value="UniProtKB-KW"/>
</dbReference>
<organism evidence="6 7">
    <name type="scientific">Streptomyces zagrosensis</name>
    <dbReference type="NCBI Taxonomy" id="1042984"/>
    <lineage>
        <taxon>Bacteria</taxon>
        <taxon>Bacillati</taxon>
        <taxon>Actinomycetota</taxon>
        <taxon>Actinomycetes</taxon>
        <taxon>Kitasatosporales</taxon>
        <taxon>Streptomycetaceae</taxon>
        <taxon>Streptomyces</taxon>
    </lineage>
</organism>
<evidence type="ECO:0000313" key="7">
    <source>
        <dbReference type="Proteomes" id="UP000588098"/>
    </source>
</evidence>
<feature type="compositionally biased region" description="Basic and acidic residues" evidence="4">
    <location>
        <begin position="287"/>
        <end position="299"/>
    </location>
</feature>
<comment type="caution">
    <text evidence="6">The sequence shown here is derived from an EMBL/GenBank/DDBJ whole genome shotgun (WGS) entry which is preliminary data.</text>
</comment>
<dbReference type="InterPro" id="IPR023828">
    <property type="entry name" value="Peptidase_S8_Ser-AS"/>
</dbReference>
<keyword evidence="1" id="KW-0645">Protease</keyword>
<feature type="compositionally biased region" description="Low complexity" evidence="4">
    <location>
        <begin position="127"/>
        <end position="187"/>
    </location>
</feature>
<evidence type="ECO:0000259" key="5">
    <source>
        <dbReference type="SMART" id="SM00458"/>
    </source>
</evidence>
<evidence type="ECO:0000313" key="6">
    <source>
        <dbReference type="EMBL" id="MBB5939696.1"/>
    </source>
</evidence>
<dbReference type="CDD" id="cd00161">
    <property type="entry name" value="beta-trefoil_Ricin-like"/>
    <property type="match status" value="1"/>
</dbReference>
<evidence type="ECO:0000256" key="1">
    <source>
        <dbReference type="ARBA" id="ARBA00022670"/>
    </source>
</evidence>
<dbReference type="AlphaFoldDB" id="A0A7W9QGI3"/>
<dbReference type="Pfam" id="PF00652">
    <property type="entry name" value="Ricin_B_lectin"/>
    <property type="match status" value="1"/>
</dbReference>
<feature type="domain" description="Ricin B lectin" evidence="5">
    <location>
        <begin position="377"/>
        <end position="529"/>
    </location>
</feature>
<dbReference type="InterPro" id="IPR035992">
    <property type="entry name" value="Ricin_B-like_lectins"/>
</dbReference>
<gene>
    <name evidence="6" type="ORF">FHS42_006792</name>
</gene>
<evidence type="ECO:0000256" key="4">
    <source>
        <dbReference type="SAM" id="MobiDB-lite"/>
    </source>
</evidence>
<feature type="region of interest" description="Disordered" evidence="4">
    <location>
        <begin position="243"/>
        <end position="371"/>
    </location>
</feature>
<dbReference type="SMART" id="SM00458">
    <property type="entry name" value="RICIN"/>
    <property type="match status" value="1"/>
</dbReference>
<evidence type="ECO:0000256" key="3">
    <source>
        <dbReference type="ARBA" id="ARBA00022825"/>
    </source>
</evidence>
<dbReference type="Proteomes" id="UP000588098">
    <property type="component" value="Unassembled WGS sequence"/>
</dbReference>
<dbReference type="RefSeq" id="WP_184579210.1">
    <property type="nucleotide sequence ID" value="NZ_JACHJL010000026.1"/>
</dbReference>
<keyword evidence="2" id="KW-0378">Hydrolase</keyword>
<sequence length="529" mass="53280">MPRHQEPPSQRPQNQEPSGADPQGQDPSGPGPQGQDPSSPDPQGEGVREESPGQGSPRRASPDSGPRSPGPAQPTSSAPAVRRATALPQLPDEPAGASALAPRTGTAATTALVGAAATPGQEPAGPPGLAASSAGAANTTAGTGESATGESRGTSASAPAPAGSAASASPAATASAANPATRTAAATNGGGPAEPGAVAVGEGGLPSGRPHKQLLAGAAIAGTLLIGVPLLFLGLGDDGDKTDTTGAQRNASGTVLQGDRSGRQGPDGYAPASNSPSMRPSLGKTTPAHEPRGQKEAAQKEAQPAPRSGGERPADEPSTTPNAAPKGAPKAETSKRAERPAAPRAKKDPAAPPAKKARTRVAKGNGLPQGANFRTVKGVVLKNRMTGMCADVPGYGMGALDGPVNQFTCDGSSKDNQRWDLIVGQKRGGPGDADLFSIRNSKDGYCLDLPDGGAKPSRTGIFEWHCNPGPGDNQMWYLDKKANGAFWIRNHASSNRCLDVSGYYGSGGRDAHLTLFDCDAKDDHLWSFS</sequence>
<dbReference type="EMBL" id="JACHJL010000026">
    <property type="protein sequence ID" value="MBB5939696.1"/>
    <property type="molecule type" value="Genomic_DNA"/>
</dbReference>
<dbReference type="PROSITE" id="PS50231">
    <property type="entry name" value="RICIN_B_LECTIN"/>
    <property type="match status" value="1"/>
</dbReference>
<dbReference type="Gene3D" id="2.80.10.50">
    <property type="match status" value="2"/>
</dbReference>
<dbReference type="PROSITE" id="PS00138">
    <property type="entry name" value="SUBTILASE_SER"/>
    <property type="match status" value="1"/>
</dbReference>
<dbReference type="GO" id="GO:0006508">
    <property type="term" value="P:proteolysis"/>
    <property type="evidence" value="ECO:0007669"/>
    <property type="project" value="UniProtKB-KW"/>
</dbReference>
<evidence type="ECO:0000256" key="2">
    <source>
        <dbReference type="ARBA" id="ARBA00022801"/>
    </source>
</evidence>
<feature type="compositionally biased region" description="Polar residues" evidence="4">
    <location>
        <begin position="7"/>
        <end position="17"/>
    </location>
</feature>
<keyword evidence="3" id="KW-0720">Serine protease</keyword>
<dbReference type="InterPro" id="IPR000772">
    <property type="entry name" value="Ricin_B_lectin"/>
</dbReference>
<proteinExistence type="predicted"/>
<accession>A0A7W9QGI3</accession>
<protein>
    <recommendedName>
        <fullName evidence="5">Ricin B lectin domain-containing protein</fullName>
    </recommendedName>
</protein>